<name>A0A383DCL8_9ZZZZ</name>
<protein>
    <submittedName>
        <fullName evidence="1">Uncharacterized protein</fullName>
    </submittedName>
</protein>
<dbReference type="EMBL" id="UINC01216034">
    <property type="protein sequence ID" value="SVE42005.1"/>
    <property type="molecule type" value="Genomic_DNA"/>
</dbReference>
<gene>
    <name evidence="1" type="ORF">METZ01_LOCUS494859</name>
</gene>
<proteinExistence type="predicted"/>
<feature type="non-terminal residue" evidence="1">
    <location>
        <position position="41"/>
    </location>
</feature>
<feature type="non-terminal residue" evidence="1">
    <location>
        <position position="1"/>
    </location>
</feature>
<organism evidence="1">
    <name type="scientific">marine metagenome</name>
    <dbReference type="NCBI Taxonomy" id="408172"/>
    <lineage>
        <taxon>unclassified sequences</taxon>
        <taxon>metagenomes</taxon>
        <taxon>ecological metagenomes</taxon>
    </lineage>
</organism>
<dbReference type="AlphaFoldDB" id="A0A383DCL8"/>
<accession>A0A383DCL8</accession>
<evidence type="ECO:0000313" key="1">
    <source>
        <dbReference type="EMBL" id="SVE42005.1"/>
    </source>
</evidence>
<sequence length="41" mass="4787">VYAENKKYVELADLIPIKICLEKIYEFLLMVSATIRAKSRI</sequence>
<reference evidence="1" key="1">
    <citation type="submission" date="2018-05" db="EMBL/GenBank/DDBJ databases">
        <authorList>
            <person name="Lanie J.A."/>
            <person name="Ng W.-L."/>
            <person name="Kazmierczak K.M."/>
            <person name="Andrzejewski T.M."/>
            <person name="Davidsen T.M."/>
            <person name="Wayne K.J."/>
            <person name="Tettelin H."/>
            <person name="Glass J.I."/>
            <person name="Rusch D."/>
            <person name="Podicherti R."/>
            <person name="Tsui H.-C.T."/>
            <person name="Winkler M.E."/>
        </authorList>
    </citation>
    <scope>NUCLEOTIDE SEQUENCE</scope>
</reference>